<reference evidence="3 4" key="1">
    <citation type="journal article" date="2007" name="Proc. Natl. Acad. Sci. U.S.A.">
        <title>Independent sorting-out of thousands of duplicated gene pairs in two yeast species descended from a whole-genome duplication.</title>
        <authorList>
            <person name="Scannell D.R."/>
            <person name="Frank A.C."/>
            <person name="Conant G.C."/>
            <person name="Byrne K.P."/>
            <person name="Woolfit M."/>
            <person name="Wolfe K.H."/>
        </authorList>
    </citation>
    <scope>NUCLEOTIDE SEQUENCE [LARGE SCALE GENOMIC DNA]</scope>
    <source>
        <strain evidence="4">ATCC 22028 / DSM 70294 / BCRC 21397 / CBS 2163 / NBRC 10782 / NRRL Y-8283 / UCD 57-17</strain>
    </source>
</reference>
<dbReference type="Proteomes" id="UP000000267">
    <property type="component" value="Unassembled WGS sequence"/>
</dbReference>
<feature type="signal peptide" evidence="2">
    <location>
        <begin position="1"/>
        <end position="19"/>
    </location>
</feature>
<sequence length="131" mass="15093">MNFSSFVILLLIVLVFSLAMPLLSNIGTFKVTKNDNKKITNKDNKSRNLKFNLKDQTKATAFSSNRAGKLETDQKTGLKRRVIAKYDSDPNSFDFDVDELINEDLKEELEQEQKRLEQFNSKSNEEIDELV</sequence>
<keyword evidence="4" id="KW-1185">Reference proteome</keyword>
<dbReference type="RefSeq" id="XP_001644606.1">
    <property type="nucleotide sequence ID" value="XM_001644556.1"/>
</dbReference>
<gene>
    <name evidence="3" type="ORF">Kpol_1003p54</name>
</gene>
<dbReference type="KEGG" id="vpo:Kpol_1003p54"/>
<name>A7TM11_VANPO</name>
<feature type="region of interest" description="Disordered" evidence="1">
    <location>
        <begin position="112"/>
        <end position="131"/>
    </location>
</feature>
<dbReference type="EMBL" id="DS480418">
    <property type="protein sequence ID" value="EDO16748.1"/>
    <property type="molecule type" value="Genomic_DNA"/>
</dbReference>
<keyword evidence="2" id="KW-0732">Signal</keyword>
<dbReference type="eggNOG" id="ENOG502SA5C">
    <property type="taxonomic scope" value="Eukaryota"/>
</dbReference>
<evidence type="ECO:0000313" key="4">
    <source>
        <dbReference type="Proteomes" id="UP000000267"/>
    </source>
</evidence>
<accession>A7TM11</accession>
<evidence type="ECO:0000313" key="3">
    <source>
        <dbReference type="EMBL" id="EDO16748.1"/>
    </source>
</evidence>
<dbReference type="GeneID" id="5544916"/>
<proteinExistence type="predicted"/>
<organism evidence="4">
    <name type="scientific">Vanderwaltozyma polyspora (strain ATCC 22028 / DSM 70294 / BCRC 21397 / CBS 2163 / NBRC 10782 / NRRL Y-8283 / UCD 57-17)</name>
    <name type="common">Kluyveromyces polysporus</name>
    <dbReference type="NCBI Taxonomy" id="436907"/>
    <lineage>
        <taxon>Eukaryota</taxon>
        <taxon>Fungi</taxon>
        <taxon>Dikarya</taxon>
        <taxon>Ascomycota</taxon>
        <taxon>Saccharomycotina</taxon>
        <taxon>Saccharomycetes</taxon>
        <taxon>Saccharomycetales</taxon>
        <taxon>Saccharomycetaceae</taxon>
        <taxon>Vanderwaltozyma</taxon>
    </lineage>
</organism>
<dbReference type="OMA" id="MDIFAYF"/>
<dbReference type="AlphaFoldDB" id="A7TM11"/>
<dbReference type="HOGENOM" id="CLU_150136_0_0_1"/>
<dbReference type="PhylomeDB" id="A7TM11"/>
<dbReference type="InParanoid" id="A7TM11"/>
<protein>
    <submittedName>
        <fullName evidence="3">Uncharacterized protein</fullName>
    </submittedName>
</protein>
<dbReference type="GO" id="GO:0005783">
    <property type="term" value="C:endoplasmic reticulum"/>
    <property type="evidence" value="ECO:0007669"/>
    <property type="project" value="EnsemblFungi"/>
</dbReference>
<feature type="chain" id="PRO_5002713583" evidence="2">
    <location>
        <begin position="20"/>
        <end position="131"/>
    </location>
</feature>
<evidence type="ECO:0000256" key="2">
    <source>
        <dbReference type="SAM" id="SignalP"/>
    </source>
</evidence>
<evidence type="ECO:0000256" key="1">
    <source>
        <dbReference type="SAM" id="MobiDB-lite"/>
    </source>
</evidence>
<dbReference type="OrthoDB" id="4092812at2759"/>
<dbReference type="FunCoup" id="A7TM11">
    <property type="interactions" value="88"/>
</dbReference>